<organism evidence="2 3">
    <name type="scientific">Streptomyces nanshensis</name>
    <dbReference type="NCBI Taxonomy" id="518642"/>
    <lineage>
        <taxon>Bacteria</taxon>
        <taxon>Bacillati</taxon>
        <taxon>Actinomycetota</taxon>
        <taxon>Actinomycetes</taxon>
        <taxon>Kitasatosporales</taxon>
        <taxon>Streptomycetaceae</taxon>
        <taxon>Streptomyces</taxon>
    </lineage>
</organism>
<protein>
    <submittedName>
        <fullName evidence="2">Uncharacterized protein</fullName>
    </submittedName>
</protein>
<dbReference type="EMBL" id="LJGW01000231">
    <property type="protein sequence ID" value="OEV11332.1"/>
    <property type="molecule type" value="Genomic_DNA"/>
</dbReference>
<gene>
    <name evidence="2" type="ORF">AN218_13345</name>
</gene>
<dbReference type="Proteomes" id="UP000176005">
    <property type="component" value="Unassembled WGS sequence"/>
</dbReference>
<accession>A0A1E7L568</accession>
<feature type="region of interest" description="Disordered" evidence="1">
    <location>
        <begin position="55"/>
        <end position="78"/>
    </location>
</feature>
<dbReference type="AlphaFoldDB" id="A0A1E7L568"/>
<evidence type="ECO:0000313" key="2">
    <source>
        <dbReference type="EMBL" id="OEV11332.1"/>
    </source>
</evidence>
<dbReference type="RefSeq" id="WP_070017065.1">
    <property type="nucleotide sequence ID" value="NZ_LJGW01000231.1"/>
</dbReference>
<evidence type="ECO:0000313" key="3">
    <source>
        <dbReference type="Proteomes" id="UP000176005"/>
    </source>
</evidence>
<name>A0A1E7L568_9ACTN</name>
<comment type="caution">
    <text evidence="2">The sequence shown here is derived from an EMBL/GenBank/DDBJ whole genome shotgun (WGS) entry which is preliminary data.</text>
</comment>
<sequence length="78" mass="8614">MRYVVPLTTAANIAVTVETDETDPEKIAELAIEQAEQAMPELCRQCSDTVELGDDYRPVRMNDDSVPTVTKLEGSRDA</sequence>
<proteinExistence type="predicted"/>
<evidence type="ECO:0000256" key="1">
    <source>
        <dbReference type="SAM" id="MobiDB-lite"/>
    </source>
</evidence>
<keyword evidence="3" id="KW-1185">Reference proteome</keyword>
<reference evidence="2 3" key="1">
    <citation type="journal article" date="2016" name="Front. Microbiol.">
        <title>Comparative Genomics Analysis of Streptomyces Species Reveals Their Adaptation to the Marine Environment and Their Diversity at the Genomic Level.</title>
        <authorList>
            <person name="Tian X."/>
            <person name="Zhang Z."/>
            <person name="Yang T."/>
            <person name="Chen M."/>
            <person name="Li J."/>
            <person name="Chen F."/>
            <person name="Yang J."/>
            <person name="Li W."/>
            <person name="Zhang B."/>
            <person name="Zhang Z."/>
            <person name="Wu J."/>
            <person name="Zhang C."/>
            <person name="Long L."/>
            <person name="Xiao J."/>
        </authorList>
    </citation>
    <scope>NUCLEOTIDE SEQUENCE [LARGE SCALE GENOMIC DNA]</scope>
    <source>
        <strain evidence="2 3">SCSIO 10429</strain>
    </source>
</reference>